<gene>
    <name evidence="1" type="ORF">M9H77_16991</name>
</gene>
<dbReference type="EMBL" id="CM044704">
    <property type="protein sequence ID" value="KAI5667138.1"/>
    <property type="molecule type" value="Genomic_DNA"/>
</dbReference>
<reference evidence="2" key="1">
    <citation type="journal article" date="2023" name="Nat. Plants">
        <title>Single-cell RNA sequencing provides a high-resolution roadmap for understanding the multicellular compartmentation of specialized metabolism.</title>
        <authorList>
            <person name="Sun S."/>
            <person name="Shen X."/>
            <person name="Li Y."/>
            <person name="Li Y."/>
            <person name="Wang S."/>
            <person name="Li R."/>
            <person name="Zhang H."/>
            <person name="Shen G."/>
            <person name="Guo B."/>
            <person name="Wei J."/>
            <person name="Xu J."/>
            <person name="St-Pierre B."/>
            <person name="Chen S."/>
            <person name="Sun C."/>
        </authorList>
    </citation>
    <scope>NUCLEOTIDE SEQUENCE [LARGE SCALE GENOMIC DNA]</scope>
</reference>
<accession>A0ACC0B3D4</accession>
<dbReference type="Proteomes" id="UP001060085">
    <property type="component" value="Linkage Group LG04"/>
</dbReference>
<sequence length="113" mass="12832">MAPTKEKWSSVDDEQKEITNNHAQGQMMMVVLGIISDANKEVSVELFYKLNLYSENGETCHQCRQKRKDFASECQNIRKDKPSPIRREKQLKSRICNPGIVPSVEAFVTAAST</sequence>
<proteinExistence type="predicted"/>
<protein>
    <submittedName>
        <fullName evidence="1">Uncharacterized protein</fullName>
    </submittedName>
</protein>
<keyword evidence="2" id="KW-1185">Reference proteome</keyword>
<evidence type="ECO:0000313" key="2">
    <source>
        <dbReference type="Proteomes" id="UP001060085"/>
    </source>
</evidence>
<organism evidence="1 2">
    <name type="scientific">Catharanthus roseus</name>
    <name type="common">Madagascar periwinkle</name>
    <name type="synonym">Vinca rosea</name>
    <dbReference type="NCBI Taxonomy" id="4058"/>
    <lineage>
        <taxon>Eukaryota</taxon>
        <taxon>Viridiplantae</taxon>
        <taxon>Streptophyta</taxon>
        <taxon>Embryophyta</taxon>
        <taxon>Tracheophyta</taxon>
        <taxon>Spermatophyta</taxon>
        <taxon>Magnoliopsida</taxon>
        <taxon>eudicotyledons</taxon>
        <taxon>Gunneridae</taxon>
        <taxon>Pentapetalae</taxon>
        <taxon>asterids</taxon>
        <taxon>lamiids</taxon>
        <taxon>Gentianales</taxon>
        <taxon>Apocynaceae</taxon>
        <taxon>Rauvolfioideae</taxon>
        <taxon>Vinceae</taxon>
        <taxon>Catharanthinae</taxon>
        <taxon>Catharanthus</taxon>
    </lineage>
</organism>
<comment type="caution">
    <text evidence="1">The sequence shown here is derived from an EMBL/GenBank/DDBJ whole genome shotgun (WGS) entry which is preliminary data.</text>
</comment>
<evidence type="ECO:0000313" key="1">
    <source>
        <dbReference type="EMBL" id="KAI5667138.1"/>
    </source>
</evidence>
<name>A0ACC0B3D4_CATRO</name>